<accession>A0ABX8AVW2</accession>
<organism evidence="1 2">
    <name type="scientific">Pseudovibrio brasiliensis</name>
    <dbReference type="NCBI Taxonomy" id="1898042"/>
    <lineage>
        <taxon>Bacteria</taxon>
        <taxon>Pseudomonadati</taxon>
        <taxon>Pseudomonadota</taxon>
        <taxon>Alphaproteobacteria</taxon>
        <taxon>Hyphomicrobiales</taxon>
        <taxon>Stappiaceae</taxon>
        <taxon>Pseudovibrio</taxon>
    </lineage>
</organism>
<evidence type="ECO:0000313" key="1">
    <source>
        <dbReference type="EMBL" id="QUS59189.1"/>
    </source>
</evidence>
<reference evidence="1 2" key="1">
    <citation type="journal article" date="2021" name="Angew. Chem. Int. Ed. Engl.">
        <title>A novel family of nonribosomal peptides modulate collective behavior in Pseudovibrio bacteria isolated from marine sponges.</title>
        <authorList>
            <person name="Ioca L.P."/>
            <person name="Dai Y."/>
            <person name="Kunakom S."/>
            <person name="Diaz-Espinosa J."/>
            <person name="Krunic A."/>
            <person name="Crnkovic C.M."/>
            <person name="Orjala J."/>
            <person name="Sanchez L.M."/>
            <person name="Ferreira A.G."/>
            <person name="Berlinck R.G.S."/>
            <person name="Eustaquio A.S."/>
        </authorList>
    </citation>
    <scope>NUCLEOTIDE SEQUENCE [LARGE SCALE GENOMIC DNA]</scope>
    <source>
        <strain evidence="1 2">Ab134</strain>
        <plasmid evidence="1 2">pAb134-05</plasmid>
    </source>
</reference>
<name>A0ABX8AVW2_9HYPH</name>
<proteinExistence type="predicted"/>
<dbReference type="RefSeq" id="WP_075699248.1">
    <property type="nucleotide sequence ID" value="NZ_CP074131.1"/>
</dbReference>
<dbReference type="Proteomes" id="UP000680706">
    <property type="component" value="Plasmid pAb134-05"/>
</dbReference>
<dbReference type="InterPro" id="IPR006498">
    <property type="entry name" value="Tail_tube"/>
</dbReference>
<keyword evidence="1" id="KW-0614">Plasmid</keyword>
<protein>
    <submittedName>
        <fullName evidence="1">Phage major tail tube protein</fullName>
    </submittedName>
</protein>
<dbReference type="Pfam" id="PF04985">
    <property type="entry name" value="Phage_tube"/>
    <property type="match status" value="1"/>
</dbReference>
<dbReference type="EMBL" id="CP074131">
    <property type="protein sequence ID" value="QUS59189.1"/>
    <property type="molecule type" value="Genomic_DNA"/>
</dbReference>
<evidence type="ECO:0000313" key="2">
    <source>
        <dbReference type="Proteomes" id="UP000680706"/>
    </source>
</evidence>
<geneLocation type="plasmid" evidence="1 2">
    <name>pAb134-05</name>
</geneLocation>
<gene>
    <name evidence="1" type="ORF">KGB56_26960</name>
</gene>
<sequence>MAKLPRIQRNMALSINGVGFAGTCESVTPPTLTRLTEDFRAGGMDGTIRIDMGQEAMEMTIVVAGTDHGLLEHLGLLSQGVPITLRTANQAQGSGVEGVTYKATGSWSVYDMGEMAMGAKNTTTITAQLTHFEIVDAGDEALFVDVPNMICRLRGVDILKEQRDALGV</sequence>
<keyword evidence="2" id="KW-1185">Reference proteome</keyword>